<dbReference type="SUPFAM" id="SSF56925">
    <property type="entry name" value="OMPA-like"/>
    <property type="match status" value="1"/>
</dbReference>
<evidence type="ECO:0000313" key="5">
    <source>
        <dbReference type="Proteomes" id="UP000593594"/>
    </source>
</evidence>
<keyword evidence="5" id="KW-1185">Reference proteome</keyword>
<dbReference type="AlphaFoldDB" id="A0A7S8C682"/>
<reference evidence="4 5" key="1">
    <citation type="submission" date="2020-06" db="EMBL/GenBank/DDBJ databases">
        <title>Genome sequence of 2 isolates from Red Sea Mangroves.</title>
        <authorList>
            <person name="Sefrji F."/>
            <person name="Michoud G."/>
            <person name="Merlino G."/>
            <person name="Daffonchio D."/>
        </authorList>
    </citation>
    <scope>NUCLEOTIDE SEQUENCE [LARGE SCALE GENOMIC DNA]</scope>
    <source>
        <strain evidence="4 5">R1DC25</strain>
    </source>
</reference>
<evidence type="ECO:0000256" key="1">
    <source>
        <dbReference type="ARBA" id="ARBA00022729"/>
    </source>
</evidence>
<gene>
    <name evidence="4" type="ORF">HW532_15405</name>
</gene>
<dbReference type="Pfam" id="PF13505">
    <property type="entry name" value="OMP_b-brl"/>
    <property type="match status" value="1"/>
</dbReference>
<keyword evidence="1 2" id="KW-0732">Signal</keyword>
<dbReference type="InterPro" id="IPR011250">
    <property type="entry name" value="OMP/PagP_B-barrel"/>
</dbReference>
<feature type="domain" description="Outer membrane protein beta-barrel" evidence="3">
    <location>
        <begin position="65"/>
        <end position="218"/>
    </location>
</feature>
<evidence type="ECO:0000259" key="3">
    <source>
        <dbReference type="Pfam" id="PF13505"/>
    </source>
</evidence>
<name>A0A7S8C682_9HYPH</name>
<proteinExistence type="predicted"/>
<protein>
    <submittedName>
        <fullName evidence="4">Porin family protein</fullName>
    </submittedName>
</protein>
<evidence type="ECO:0000313" key="4">
    <source>
        <dbReference type="EMBL" id="QPC43954.1"/>
    </source>
</evidence>
<evidence type="ECO:0000256" key="2">
    <source>
        <dbReference type="SAM" id="SignalP"/>
    </source>
</evidence>
<sequence>MRIVKLLGGGAVALVTMGAGQALAADLFLPPPPPEPAGCLYARLDGAARFHDRPKVTKNSDGEVYTTEGEKLKDTGVIEGGIGCAFTDNIRADVTAGYAFESKLRNSYGDLDADHSALTGFVNVYYDVADFGGVTPYVGGGIGVAYHRLSDVDAPADSSDGSNVSFAWNLQAGVSFDVAHNVALDIGYRYVNLGRARSGGPSAFKTNDIDAHEARVGVRIGLQGW</sequence>
<feature type="chain" id="PRO_5032681353" evidence="2">
    <location>
        <begin position="25"/>
        <end position="225"/>
    </location>
</feature>
<dbReference type="Gene3D" id="2.40.160.20">
    <property type="match status" value="1"/>
</dbReference>
<organism evidence="4 5">
    <name type="scientific">Kaustia mangrovi</name>
    <dbReference type="NCBI Taxonomy" id="2593653"/>
    <lineage>
        <taxon>Bacteria</taxon>
        <taxon>Pseudomonadati</taxon>
        <taxon>Pseudomonadota</taxon>
        <taxon>Alphaproteobacteria</taxon>
        <taxon>Hyphomicrobiales</taxon>
        <taxon>Parvibaculaceae</taxon>
        <taxon>Kaustia</taxon>
    </lineage>
</organism>
<dbReference type="KEGG" id="kmn:HW532_15405"/>
<dbReference type="EMBL" id="CP058214">
    <property type="protein sequence ID" value="QPC43954.1"/>
    <property type="molecule type" value="Genomic_DNA"/>
</dbReference>
<dbReference type="RefSeq" id="WP_213161316.1">
    <property type="nucleotide sequence ID" value="NZ_CP058214.1"/>
</dbReference>
<feature type="signal peptide" evidence="2">
    <location>
        <begin position="1"/>
        <end position="24"/>
    </location>
</feature>
<accession>A0A7S8C682</accession>
<dbReference type="Proteomes" id="UP000593594">
    <property type="component" value="Chromosome"/>
</dbReference>
<dbReference type="InterPro" id="IPR027385">
    <property type="entry name" value="Beta-barrel_OMP"/>
</dbReference>